<proteinExistence type="predicted"/>
<evidence type="ECO:0000313" key="1">
    <source>
        <dbReference type="EMBL" id="RIB30002.1"/>
    </source>
</evidence>
<accession>A0A397W7J9</accession>
<keyword evidence="2" id="KW-1185">Reference proteome</keyword>
<reference evidence="1 2" key="1">
    <citation type="submission" date="2018-06" db="EMBL/GenBank/DDBJ databases">
        <title>Comparative genomics reveals the genomic features of Rhizophagus irregularis, R. cerebriforme, R. diaphanum and Gigaspora rosea, and their symbiotic lifestyle signature.</title>
        <authorList>
            <person name="Morin E."/>
            <person name="San Clemente H."/>
            <person name="Chen E.C.H."/>
            <person name="De La Providencia I."/>
            <person name="Hainaut M."/>
            <person name="Kuo A."/>
            <person name="Kohler A."/>
            <person name="Murat C."/>
            <person name="Tang N."/>
            <person name="Roy S."/>
            <person name="Loubradou J."/>
            <person name="Henrissat B."/>
            <person name="Grigoriev I.V."/>
            <person name="Corradi N."/>
            <person name="Roux C."/>
            <person name="Martin F.M."/>
        </authorList>
    </citation>
    <scope>NUCLEOTIDE SEQUENCE [LARGE SCALE GENOMIC DNA]</scope>
    <source>
        <strain evidence="1 2">DAOM 194757</strain>
    </source>
</reference>
<dbReference type="AlphaFoldDB" id="A0A397W7J9"/>
<dbReference type="STRING" id="44941.A0A397W7J9"/>
<comment type="caution">
    <text evidence="1">The sequence shown here is derived from an EMBL/GenBank/DDBJ whole genome shotgun (WGS) entry which is preliminary data.</text>
</comment>
<dbReference type="Proteomes" id="UP000266673">
    <property type="component" value="Unassembled WGS sequence"/>
</dbReference>
<gene>
    <name evidence="1" type="ORF">C2G38_2136564</name>
</gene>
<evidence type="ECO:0000313" key="2">
    <source>
        <dbReference type="Proteomes" id="UP000266673"/>
    </source>
</evidence>
<dbReference type="EMBL" id="QKWP01000024">
    <property type="protein sequence ID" value="RIB30002.1"/>
    <property type="molecule type" value="Genomic_DNA"/>
</dbReference>
<name>A0A397W7J9_9GLOM</name>
<sequence length="131" mass="14396">MYSVAFFQKKKKESISDSEDNAIPFCTADTPNAPNVFPDGFIKSAHFKKGKNFVQVTGTIDSSKYVDSTDEGGQYDTNAPSHALCAWFKKFVNLVEPDNEHFCIRCCNDGVSCDVGRSTDGCESIIPGDYS</sequence>
<protein>
    <submittedName>
        <fullName evidence="1">Uncharacterized protein</fullName>
    </submittedName>
</protein>
<dbReference type="OrthoDB" id="3044029at2759"/>
<organism evidence="1 2">
    <name type="scientific">Gigaspora rosea</name>
    <dbReference type="NCBI Taxonomy" id="44941"/>
    <lineage>
        <taxon>Eukaryota</taxon>
        <taxon>Fungi</taxon>
        <taxon>Fungi incertae sedis</taxon>
        <taxon>Mucoromycota</taxon>
        <taxon>Glomeromycotina</taxon>
        <taxon>Glomeromycetes</taxon>
        <taxon>Diversisporales</taxon>
        <taxon>Gigasporaceae</taxon>
        <taxon>Gigaspora</taxon>
    </lineage>
</organism>